<dbReference type="KEGG" id="pce:PECL_1747"/>
<accession>G8PBH2</accession>
<protein>
    <recommendedName>
        <fullName evidence="3">DUF2974 domain-containing protein</fullName>
    </recommendedName>
</protein>
<organism evidence="1 2">
    <name type="scientific">Pediococcus claussenii (strain ATCC BAA-344 / DSM 14800 / JCM 18046 / KCTC 3811 / LMG 21948 / P06)</name>
    <dbReference type="NCBI Taxonomy" id="701521"/>
    <lineage>
        <taxon>Bacteria</taxon>
        <taxon>Bacillati</taxon>
        <taxon>Bacillota</taxon>
        <taxon>Bacilli</taxon>
        <taxon>Lactobacillales</taxon>
        <taxon>Lactobacillaceae</taxon>
        <taxon>Pediococcus</taxon>
    </lineage>
</organism>
<dbReference type="RefSeq" id="WP_014216155.1">
    <property type="nucleotide sequence ID" value="NC_016605.1"/>
</dbReference>
<gene>
    <name evidence="1" type="ordered locus">PECL_1747</name>
</gene>
<evidence type="ECO:0008006" key="3">
    <source>
        <dbReference type="Google" id="ProtNLM"/>
    </source>
</evidence>
<dbReference type="InterPro" id="IPR024499">
    <property type="entry name" value="Mbeg1-like"/>
</dbReference>
<dbReference type="EMBL" id="CP003137">
    <property type="protein sequence ID" value="AEV95961.1"/>
    <property type="molecule type" value="Genomic_DNA"/>
</dbReference>
<proteinExistence type="predicted"/>
<evidence type="ECO:0000313" key="1">
    <source>
        <dbReference type="EMBL" id="AEV95961.1"/>
    </source>
</evidence>
<reference evidence="1 2" key="1">
    <citation type="journal article" date="2012" name="J. Bacteriol.">
        <title>Complete Genome Sequence of the Beer Spoilage Organism Pediococcus claussenii ATCC BAA-344T.</title>
        <authorList>
            <person name="Pittet V."/>
            <person name="Abegunde T."/>
            <person name="Marfleet T."/>
            <person name="Haakensen M."/>
            <person name="Morrow K."/>
            <person name="Jayaprakash T."/>
            <person name="Schroeder K."/>
            <person name="Trost B."/>
            <person name="Byrns S."/>
            <person name="Bergsveinson J."/>
            <person name="Kusalik A."/>
            <person name="Ziola B."/>
        </authorList>
    </citation>
    <scope>NUCLEOTIDE SEQUENCE [LARGE SCALE GENOMIC DNA]</scope>
    <source>
        <strain evidence="1 2">ATCC BAA-344</strain>
    </source>
</reference>
<dbReference type="InterPro" id="IPR029058">
    <property type="entry name" value="AB_hydrolase_fold"/>
</dbReference>
<dbReference type="SUPFAM" id="SSF53474">
    <property type="entry name" value="alpha/beta-Hydrolases"/>
    <property type="match status" value="1"/>
</dbReference>
<evidence type="ECO:0000313" key="2">
    <source>
        <dbReference type="Proteomes" id="UP000005444"/>
    </source>
</evidence>
<dbReference type="Pfam" id="PF11187">
    <property type="entry name" value="Mbeg1-like"/>
    <property type="match status" value="1"/>
</dbReference>
<dbReference type="STRING" id="701521.PECL_1747"/>
<sequence>MLSLSNYLDNFKSILPDKLTDMDKLVFARAASLPFQLIWQENMSEVPLNQLCIAILAQMDQPTRQITLPADLRLLIQLSESHRFSEVTVSRLVLHDSTSFSEQFGGMTFQLKNKQKVVVFRATEGTILGWQSDFQMALQANLKAQQAASRYLDHELSIDDQSIRVIGYSKGGNLAAVSVAHQPIEAQSKIIETISLDSTPSFESGSHLSKVSVTNIVPQLSVFGIIATNHFNQRSIQSNSVGIWQHDLYSWQADSDGQLIDIQGLTDFTSSVPTIHIEAIDKLSYSNKKKLLEKLFSVFQQLDLTNISDLIKHWSQVKVLIRSELKGLDPDVSKLANQLVTDIFNAILQNIH</sequence>
<dbReference type="HOGENOM" id="CLU_787203_0_0_9"/>
<dbReference type="PATRIC" id="fig|701521.8.peg.1649"/>
<dbReference type="Proteomes" id="UP000005444">
    <property type="component" value="Chromosome"/>
</dbReference>
<name>G8PBH2_PEDCP</name>
<dbReference type="AlphaFoldDB" id="G8PBH2"/>
<keyword evidence="2" id="KW-1185">Reference proteome</keyword>
<dbReference type="eggNOG" id="COG1073">
    <property type="taxonomic scope" value="Bacteria"/>
</dbReference>